<dbReference type="EMBL" id="JAUIRO010000001">
    <property type="protein sequence ID" value="KAK0734655.1"/>
    <property type="molecule type" value="Genomic_DNA"/>
</dbReference>
<evidence type="ECO:0000313" key="3">
    <source>
        <dbReference type="Proteomes" id="UP001172101"/>
    </source>
</evidence>
<name>A0AA40BI46_9PEZI</name>
<reference evidence="2" key="1">
    <citation type="submission" date="2023-06" db="EMBL/GenBank/DDBJ databases">
        <title>Genome-scale phylogeny and comparative genomics of the fungal order Sordariales.</title>
        <authorList>
            <consortium name="Lawrence Berkeley National Laboratory"/>
            <person name="Hensen N."/>
            <person name="Bonometti L."/>
            <person name="Westerberg I."/>
            <person name="Brannstrom I.O."/>
            <person name="Guillou S."/>
            <person name="Cros-Aarteil S."/>
            <person name="Calhoun S."/>
            <person name="Haridas S."/>
            <person name="Kuo A."/>
            <person name="Mondo S."/>
            <person name="Pangilinan J."/>
            <person name="Riley R."/>
            <person name="LaButti K."/>
            <person name="Andreopoulos B."/>
            <person name="Lipzen A."/>
            <person name="Chen C."/>
            <person name="Yanf M."/>
            <person name="Daum C."/>
            <person name="Ng V."/>
            <person name="Clum A."/>
            <person name="Steindorff A."/>
            <person name="Ohm R."/>
            <person name="Martin F."/>
            <person name="Silar P."/>
            <person name="Natvig D."/>
            <person name="Lalanne C."/>
            <person name="Gautier V."/>
            <person name="Ament-velasquez S.L."/>
            <person name="Kruys A."/>
            <person name="Hutchinson M.I."/>
            <person name="Powell A.J."/>
            <person name="Barry K."/>
            <person name="Miller A.N."/>
            <person name="Grigoriev I.V."/>
            <person name="Debuchy R."/>
            <person name="Gladieux P."/>
            <person name="Thoren M.H."/>
            <person name="Johannesson H."/>
        </authorList>
    </citation>
    <scope>NUCLEOTIDE SEQUENCE</scope>
    <source>
        <strain evidence="2">SMH2392-1A</strain>
    </source>
</reference>
<keyword evidence="3" id="KW-1185">Reference proteome</keyword>
<sequence>MRYLEKRVDGSAKLRRRSKKQEGKERQINGVSKRETTQDWRAGGPGNEPGSVLINPGSICALALAPGHAGPNRLSLAFGIKVGPAATIGTKPVSCRLAPTAPTPSAGSVNQSAPISANSLFCPGSRAQPTCCLLDP</sequence>
<organism evidence="2 3">
    <name type="scientific">Lasiosphaeria miniovina</name>
    <dbReference type="NCBI Taxonomy" id="1954250"/>
    <lineage>
        <taxon>Eukaryota</taxon>
        <taxon>Fungi</taxon>
        <taxon>Dikarya</taxon>
        <taxon>Ascomycota</taxon>
        <taxon>Pezizomycotina</taxon>
        <taxon>Sordariomycetes</taxon>
        <taxon>Sordariomycetidae</taxon>
        <taxon>Sordariales</taxon>
        <taxon>Lasiosphaeriaceae</taxon>
        <taxon>Lasiosphaeria</taxon>
    </lineage>
</organism>
<gene>
    <name evidence="2" type="ORF">B0T26DRAFT_78271</name>
</gene>
<evidence type="ECO:0000256" key="1">
    <source>
        <dbReference type="SAM" id="MobiDB-lite"/>
    </source>
</evidence>
<feature type="compositionally biased region" description="Basic and acidic residues" evidence="1">
    <location>
        <begin position="20"/>
        <end position="38"/>
    </location>
</feature>
<evidence type="ECO:0000313" key="2">
    <source>
        <dbReference type="EMBL" id="KAK0734655.1"/>
    </source>
</evidence>
<comment type="caution">
    <text evidence="2">The sequence shown here is derived from an EMBL/GenBank/DDBJ whole genome shotgun (WGS) entry which is preliminary data.</text>
</comment>
<accession>A0AA40BI46</accession>
<dbReference type="AlphaFoldDB" id="A0AA40BI46"/>
<feature type="compositionally biased region" description="Basic and acidic residues" evidence="1">
    <location>
        <begin position="1"/>
        <end position="12"/>
    </location>
</feature>
<dbReference type="RefSeq" id="XP_060303532.1">
    <property type="nucleotide sequence ID" value="XM_060446729.1"/>
</dbReference>
<dbReference type="Proteomes" id="UP001172101">
    <property type="component" value="Unassembled WGS sequence"/>
</dbReference>
<feature type="region of interest" description="Disordered" evidence="1">
    <location>
        <begin position="1"/>
        <end position="48"/>
    </location>
</feature>
<dbReference type="GeneID" id="85329999"/>
<protein>
    <submittedName>
        <fullName evidence="2">Uncharacterized protein</fullName>
    </submittedName>
</protein>
<proteinExistence type="predicted"/>